<protein>
    <submittedName>
        <fullName evidence="6">AraC family transcriptional regulator</fullName>
    </submittedName>
</protein>
<proteinExistence type="predicted"/>
<sequence>MENKIVMEFPQENDTDLYLNVFGHSITEPLHKAGPAVKTFYLIHFVLEGEGDFYVGNAHYHLKKGQGFLIEPDTPATYISDEHHPWRYVWFGFSGRCAHDTLSSIGLTQNQPIFTCKDGDKLKKYVFDMLAHNTSDHADHFRLMGMLYLALSVIANAQKDKLETPSGNAYVNHAISYIQNHYSMPMKVEELSDYVGINRSYFSDLFKQYTGMSPVKYLQNFRITKAQHMLTISELSIESIAFSCGYQSAEAFHKIFRKTTGLSPNAYRQEKRQRTISSQETMNNNRPDYIETDDEL</sequence>
<dbReference type="InterPro" id="IPR020449">
    <property type="entry name" value="Tscrpt_reg_AraC-type_HTH"/>
</dbReference>
<feature type="compositionally biased region" description="Polar residues" evidence="4">
    <location>
        <begin position="275"/>
        <end position="286"/>
    </location>
</feature>
<dbReference type="SUPFAM" id="SSF46689">
    <property type="entry name" value="Homeodomain-like"/>
    <property type="match status" value="2"/>
</dbReference>
<dbReference type="PANTHER" id="PTHR43280:SF28">
    <property type="entry name" value="HTH-TYPE TRANSCRIPTIONAL ACTIVATOR RHAS"/>
    <property type="match status" value="1"/>
</dbReference>
<dbReference type="SMART" id="SM00342">
    <property type="entry name" value="HTH_ARAC"/>
    <property type="match status" value="1"/>
</dbReference>
<dbReference type="OrthoDB" id="9813413at2"/>
<evidence type="ECO:0000256" key="2">
    <source>
        <dbReference type="ARBA" id="ARBA00023125"/>
    </source>
</evidence>
<dbReference type="GO" id="GO:0043565">
    <property type="term" value="F:sequence-specific DNA binding"/>
    <property type="evidence" value="ECO:0007669"/>
    <property type="project" value="InterPro"/>
</dbReference>
<evidence type="ECO:0000259" key="5">
    <source>
        <dbReference type="PROSITE" id="PS01124"/>
    </source>
</evidence>
<dbReference type="Pfam" id="PF02311">
    <property type="entry name" value="AraC_binding"/>
    <property type="match status" value="1"/>
</dbReference>
<dbReference type="PANTHER" id="PTHR43280">
    <property type="entry name" value="ARAC-FAMILY TRANSCRIPTIONAL REGULATOR"/>
    <property type="match status" value="1"/>
</dbReference>
<dbReference type="PROSITE" id="PS00041">
    <property type="entry name" value="HTH_ARAC_FAMILY_1"/>
    <property type="match status" value="1"/>
</dbReference>
<dbReference type="InterPro" id="IPR003313">
    <property type="entry name" value="AraC-bd"/>
</dbReference>
<dbReference type="CDD" id="cd06986">
    <property type="entry name" value="cupin_MmsR-like_N"/>
    <property type="match status" value="1"/>
</dbReference>
<feature type="domain" description="HTH araC/xylS-type" evidence="5">
    <location>
        <begin position="172"/>
        <end position="270"/>
    </location>
</feature>
<evidence type="ECO:0000256" key="1">
    <source>
        <dbReference type="ARBA" id="ARBA00023015"/>
    </source>
</evidence>
<name>A0A3R6A2D4_9FIRM</name>
<dbReference type="InterPro" id="IPR018060">
    <property type="entry name" value="HTH_AraC"/>
</dbReference>
<evidence type="ECO:0000313" key="7">
    <source>
        <dbReference type="Proteomes" id="UP000283295"/>
    </source>
</evidence>
<gene>
    <name evidence="6" type="ORF">DWX94_00650</name>
</gene>
<dbReference type="Gene3D" id="2.60.120.280">
    <property type="entry name" value="Regulatory protein AraC"/>
    <property type="match status" value="1"/>
</dbReference>
<dbReference type="Pfam" id="PF12833">
    <property type="entry name" value="HTH_18"/>
    <property type="match status" value="1"/>
</dbReference>
<dbReference type="AlphaFoldDB" id="A0A3R6A2D4"/>
<reference evidence="6 7" key="1">
    <citation type="submission" date="2018-08" db="EMBL/GenBank/DDBJ databases">
        <title>A genome reference for cultivated species of the human gut microbiota.</title>
        <authorList>
            <person name="Zou Y."/>
            <person name="Xue W."/>
            <person name="Luo G."/>
        </authorList>
    </citation>
    <scope>NUCLEOTIDE SEQUENCE [LARGE SCALE GENOMIC DNA]</scope>
    <source>
        <strain evidence="6 7">AF22-21</strain>
    </source>
</reference>
<keyword evidence="2" id="KW-0238">DNA-binding</keyword>
<comment type="caution">
    <text evidence="6">The sequence shown here is derived from an EMBL/GenBank/DDBJ whole genome shotgun (WGS) entry which is preliminary data.</text>
</comment>
<dbReference type="EMBL" id="QRVK01000001">
    <property type="protein sequence ID" value="RGS44339.1"/>
    <property type="molecule type" value="Genomic_DNA"/>
</dbReference>
<dbReference type="InterPro" id="IPR037923">
    <property type="entry name" value="HTH-like"/>
</dbReference>
<dbReference type="Gene3D" id="1.10.10.60">
    <property type="entry name" value="Homeodomain-like"/>
    <property type="match status" value="2"/>
</dbReference>
<dbReference type="InterPro" id="IPR009057">
    <property type="entry name" value="Homeodomain-like_sf"/>
</dbReference>
<dbReference type="GO" id="GO:0003700">
    <property type="term" value="F:DNA-binding transcription factor activity"/>
    <property type="evidence" value="ECO:0007669"/>
    <property type="project" value="InterPro"/>
</dbReference>
<organism evidence="6 7">
    <name type="scientific">Coprococcus eutactus</name>
    <dbReference type="NCBI Taxonomy" id="33043"/>
    <lineage>
        <taxon>Bacteria</taxon>
        <taxon>Bacillati</taxon>
        <taxon>Bacillota</taxon>
        <taxon>Clostridia</taxon>
        <taxon>Lachnospirales</taxon>
        <taxon>Lachnospiraceae</taxon>
        <taxon>Coprococcus</taxon>
    </lineage>
</organism>
<dbReference type="Proteomes" id="UP000283295">
    <property type="component" value="Unassembled WGS sequence"/>
</dbReference>
<evidence type="ECO:0000256" key="3">
    <source>
        <dbReference type="ARBA" id="ARBA00023163"/>
    </source>
</evidence>
<evidence type="ECO:0000256" key="4">
    <source>
        <dbReference type="SAM" id="MobiDB-lite"/>
    </source>
</evidence>
<keyword evidence="1" id="KW-0805">Transcription regulation</keyword>
<accession>A0A3R6A2D4</accession>
<dbReference type="InterPro" id="IPR018062">
    <property type="entry name" value="HTH_AraC-typ_CS"/>
</dbReference>
<keyword evidence="3" id="KW-0804">Transcription</keyword>
<feature type="region of interest" description="Disordered" evidence="4">
    <location>
        <begin position="266"/>
        <end position="296"/>
    </location>
</feature>
<dbReference type="SUPFAM" id="SSF51215">
    <property type="entry name" value="Regulatory protein AraC"/>
    <property type="match status" value="1"/>
</dbReference>
<evidence type="ECO:0000313" key="6">
    <source>
        <dbReference type="EMBL" id="RGS44339.1"/>
    </source>
</evidence>
<dbReference type="PROSITE" id="PS01124">
    <property type="entry name" value="HTH_ARAC_FAMILY_2"/>
    <property type="match status" value="1"/>
</dbReference>
<dbReference type="PRINTS" id="PR00032">
    <property type="entry name" value="HTHARAC"/>
</dbReference>